<evidence type="ECO:0000313" key="3">
    <source>
        <dbReference type="Proteomes" id="UP000004358"/>
    </source>
</evidence>
<organism evidence="2 3">
    <name type="scientific">Blastopirellula marina DSM 3645</name>
    <dbReference type="NCBI Taxonomy" id="314230"/>
    <lineage>
        <taxon>Bacteria</taxon>
        <taxon>Pseudomonadati</taxon>
        <taxon>Planctomycetota</taxon>
        <taxon>Planctomycetia</taxon>
        <taxon>Pirellulales</taxon>
        <taxon>Pirellulaceae</taxon>
        <taxon>Blastopirellula</taxon>
    </lineage>
</organism>
<protein>
    <submittedName>
        <fullName evidence="2">Uncharacterized protein</fullName>
    </submittedName>
</protein>
<accession>A3ZSL9</accession>
<dbReference type="Proteomes" id="UP000004358">
    <property type="component" value="Unassembled WGS sequence"/>
</dbReference>
<feature type="transmembrane region" description="Helical" evidence="1">
    <location>
        <begin position="44"/>
        <end position="65"/>
    </location>
</feature>
<feature type="transmembrane region" description="Helical" evidence="1">
    <location>
        <begin position="77"/>
        <end position="100"/>
    </location>
</feature>
<sequence>QMRSTSSSDLVMTDMLDVESRKLRLQEQELELRRGELAIEFAKYGFYGTLSAGICGMLMVLSLSIIDAVSSDFTFGFYGVIGTTLSISIPCVAFGAFSLFHSVRILGHFGKIKIGVDTSSEKRSGDFDQKSNS</sequence>
<dbReference type="AlphaFoldDB" id="A3ZSL9"/>
<feature type="non-terminal residue" evidence="2">
    <location>
        <position position="1"/>
    </location>
</feature>
<comment type="caution">
    <text evidence="2">The sequence shown here is derived from an EMBL/GenBank/DDBJ whole genome shotgun (WGS) entry which is preliminary data.</text>
</comment>
<dbReference type="EMBL" id="AANZ01000008">
    <property type="protein sequence ID" value="EAQ80679.1"/>
    <property type="molecule type" value="Genomic_DNA"/>
</dbReference>
<gene>
    <name evidence="2" type="ORF">DSM3645_15075</name>
</gene>
<dbReference type="HOGENOM" id="CLU_1910947_0_0_0"/>
<evidence type="ECO:0000313" key="2">
    <source>
        <dbReference type="EMBL" id="EAQ80679.1"/>
    </source>
</evidence>
<dbReference type="RefSeq" id="WP_002650913.1">
    <property type="nucleotide sequence ID" value="NZ_CH672376.1"/>
</dbReference>
<evidence type="ECO:0000256" key="1">
    <source>
        <dbReference type="SAM" id="Phobius"/>
    </source>
</evidence>
<keyword evidence="1" id="KW-0472">Membrane</keyword>
<reference evidence="2 3" key="1">
    <citation type="submission" date="2006-02" db="EMBL/GenBank/DDBJ databases">
        <authorList>
            <person name="Amann R."/>
            <person name="Ferriera S."/>
            <person name="Johnson J."/>
            <person name="Kravitz S."/>
            <person name="Halpern A."/>
            <person name="Remington K."/>
            <person name="Beeson K."/>
            <person name="Tran B."/>
            <person name="Rogers Y.-H."/>
            <person name="Friedman R."/>
            <person name="Venter J.C."/>
        </authorList>
    </citation>
    <scope>NUCLEOTIDE SEQUENCE [LARGE SCALE GENOMIC DNA]</scope>
    <source>
        <strain evidence="2 3">DSM 3645</strain>
    </source>
</reference>
<proteinExistence type="predicted"/>
<name>A3ZSL9_9BACT</name>
<keyword evidence="1" id="KW-0812">Transmembrane</keyword>
<keyword evidence="1" id="KW-1133">Transmembrane helix</keyword>